<dbReference type="InterPro" id="IPR000195">
    <property type="entry name" value="Rab-GAP-TBC_dom"/>
</dbReference>
<feature type="compositionally biased region" description="Low complexity" evidence="2">
    <location>
        <begin position="293"/>
        <end position="302"/>
    </location>
</feature>
<feature type="compositionally biased region" description="Polar residues" evidence="2">
    <location>
        <begin position="860"/>
        <end position="869"/>
    </location>
</feature>
<dbReference type="FunFam" id="1.10.8.270:FF:000026">
    <property type="entry name" value="TBC (Tre-2/Bub2/Cdc16) domain family"/>
    <property type="match status" value="1"/>
</dbReference>
<dbReference type="InterPro" id="IPR035969">
    <property type="entry name" value="Rab-GAP_TBC_sf"/>
</dbReference>
<comment type="caution">
    <text evidence="4">The sequence shown here is derived from an EMBL/GenBank/DDBJ whole genome shotgun (WGS) entry which is preliminary data.</text>
</comment>
<protein>
    <submittedName>
        <fullName evidence="4">TBC domain-containing protein C4G8.04</fullName>
    </submittedName>
</protein>
<dbReference type="EMBL" id="LUGG01000009">
    <property type="protein sequence ID" value="OBZ72144.1"/>
    <property type="molecule type" value="Genomic_DNA"/>
</dbReference>
<feature type="compositionally biased region" description="Basic and acidic residues" evidence="2">
    <location>
        <begin position="593"/>
        <end position="611"/>
    </location>
</feature>
<reference evidence="4 5" key="1">
    <citation type="submission" date="2016-03" db="EMBL/GenBank/DDBJ databases">
        <title>Whole genome sequencing of Grifola frondosa 9006-11.</title>
        <authorList>
            <person name="Min B."/>
            <person name="Park H."/>
            <person name="Kim J.-G."/>
            <person name="Cho H."/>
            <person name="Oh Y.-L."/>
            <person name="Kong W.-S."/>
            <person name="Choi I.-G."/>
        </authorList>
    </citation>
    <scope>NUCLEOTIDE SEQUENCE [LARGE SCALE GENOMIC DNA]</scope>
    <source>
        <strain evidence="4 5">9006-11</strain>
    </source>
</reference>
<feature type="region of interest" description="Disordered" evidence="2">
    <location>
        <begin position="834"/>
        <end position="884"/>
    </location>
</feature>
<feature type="compositionally biased region" description="Polar residues" evidence="2">
    <location>
        <begin position="490"/>
        <end position="507"/>
    </location>
</feature>
<proteinExistence type="predicted"/>
<feature type="region of interest" description="Disordered" evidence="2">
    <location>
        <begin position="480"/>
        <end position="543"/>
    </location>
</feature>
<evidence type="ECO:0000259" key="3">
    <source>
        <dbReference type="PROSITE" id="PS50086"/>
    </source>
</evidence>
<dbReference type="PANTHER" id="PTHR47219:SF20">
    <property type="entry name" value="TBC1 DOMAIN FAMILY MEMBER 2B"/>
    <property type="match status" value="1"/>
</dbReference>
<accession>A0A1C7MAX3</accession>
<evidence type="ECO:0000313" key="5">
    <source>
        <dbReference type="Proteomes" id="UP000092993"/>
    </source>
</evidence>
<dbReference type="Gene3D" id="1.10.8.270">
    <property type="entry name" value="putative rabgap domain of human tbc1 domain family member 14 like domains"/>
    <property type="match status" value="1"/>
</dbReference>
<evidence type="ECO:0000256" key="2">
    <source>
        <dbReference type="SAM" id="MobiDB-lite"/>
    </source>
</evidence>
<dbReference type="PANTHER" id="PTHR47219">
    <property type="entry name" value="RAB GTPASE-ACTIVATING PROTEIN 1-LIKE"/>
    <property type="match status" value="1"/>
</dbReference>
<dbReference type="InterPro" id="IPR050302">
    <property type="entry name" value="Rab_GAP_TBC_domain"/>
</dbReference>
<dbReference type="OMA" id="MREPGVF"/>
<feature type="region of interest" description="Disordered" evidence="2">
    <location>
        <begin position="593"/>
        <end position="648"/>
    </location>
</feature>
<dbReference type="OrthoDB" id="294251at2759"/>
<dbReference type="STRING" id="5627.A0A1C7MAX3"/>
<dbReference type="Gene3D" id="1.10.472.80">
    <property type="entry name" value="Ypt/Rab-GAP domain of gyp1p, domain 3"/>
    <property type="match status" value="1"/>
</dbReference>
<gene>
    <name evidence="4" type="primary">SPAC4G8.04</name>
    <name evidence="4" type="ORF">A0H81_07399</name>
</gene>
<feature type="compositionally biased region" description="Polar residues" evidence="2">
    <location>
        <begin position="836"/>
        <end position="845"/>
    </location>
</feature>
<name>A0A1C7MAX3_GRIFR</name>
<organism evidence="4 5">
    <name type="scientific">Grifola frondosa</name>
    <name type="common">Maitake</name>
    <name type="synonym">Polyporus frondosus</name>
    <dbReference type="NCBI Taxonomy" id="5627"/>
    <lineage>
        <taxon>Eukaryota</taxon>
        <taxon>Fungi</taxon>
        <taxon>Dikarya</taxon>
        <taxon>Basidiomycota</taxon>
        <taxon>Agaricomycotina</taxon>
        <taxon>Agaricomycetes</taxon>
        <taxon>Polyporales</taxon>
        <taxon>Grifolaceae</taxon>
        <taxon>Grifola</taxon>
    </lineage>
</organism>
<feature type="region of interest" description="Disordered" evidence="2">
    <location>
        <begin position="278"/>
        <end position="334"/>
    </location>
</feature>
<feature type="region of interest" description="Disordered" evidence="2">
    <location>
        <begin position="399"/>
        <end position="454"/>
    </location>
</feature>
<dbReference type="GO" id="GO:0005096">
    <property type="term" value="F:GTPase activator activity"/>
    <property type="evidence" value="ECO:0007669"/>
    <property type="project" value="TreeGrafter"/>
</dbReference>
<keyword evidence="1" id="KW-0175">Coiled coil</keyword>
<feature type="compositionally biased region" description="Low complexity" evidence="2">
    <location>
        <begin position="614"/>
        <end position="634"/>
    </location>
</feature>
<sequence length="1269" mass="138152">MPSANNIRRFPGRFTVVLRAAPQRPTPVTRGVVLSPVIRRAREFPSPFVLENDPFLVIVVGCSIASSVTCTTFIQYRPYPCGNGINTGHDTHTFSSAFAGRRNNLSWPSVSCDAKVQESYTNANWDGSVRGYGKRKPPPLIVIESCSDEITPSFKASYEMSNDVLSGAGSNASGTISASEVLSTKWHEFSDDAIQSNISSLGAASSSPDSQTHPYHDIIRALSSAVHNLSRIRKELEESRRLLQEKEAARRERANQLMKELLPSEKDIASRVLQSLFPDDNEGDHQVQRRHSSTSLTESLSEAIDDEVPLSKSLPSDPTPTASTLTIPTSTTNDATKSIISSEEAPSATASPLVNPLPSEILKESSENMISAEDRPKGPSLGDWVGTWWIKGKPKGGRPLFFIDQDGSGSLKDSPSSTSQPASEGISPLPSAPPTPSRAGRKKGGRSVFGTLGFSILNPSSSSTSMGRKRRNMSVADISAFEPPPESRNVLFTRSANTSPTRSPVITSTATMSQSSKASSSSKVASPSSTVPPSLSVLDEKPPQGASLRAIVQATRVMTSDPSSILTDSGRDTSPFVANLAYELVRNAREEGLEFRERPKEKKEKKVERQEGGSQPTADDTTPTASRTATASQSVHRTPKSRKPSINLPAFASPLFGSFMTQQQRKALPVTDTAVGQSVAGSDHPPTPQQSNGNFTPAIKPASVPLESIIPVNAKPPTQFLSRRYTPLTSRDFHFSLPLSDSTPAFSVPYDEHSHEGMTDRFGFIYDVSQYDFLLLLRAKECGNTAPACLTGIKIADRKEDNSWPDEDEETAEDDIEIVKVSCECDGGGDLADSLSIDTASTRPTMRSMITEESTSISSQKSRGVSPPSSKGRKAGGPSSGTLVMKSNTSILSVDTNTPRHVCANTIRRLLSQLTDLHDQRQVALRKEWDLFLKNRNKLPTVKFNTAPRAVASGVGGAAQLLGLGTAVEEEELIHSEGLIGFAQLGLSSRKDERKEFDRLVRSGIPLAYRSKAWLECSGALEMREPGVFFDLLAASDDKSSVVREIEKDVGRTMPLNLFFGRTGAGVDKLRRVLTAYSRRNPKVGYCQGMNLVTSTLLLIHADEEDAFWVLAALVERILPEDFFSPSLLSSRACPLVLLDYVQEIMPKLCAHLTELGVDLPAICFSWFLSLFTDCLPVETLFRVWDVFLLDGVDVLFRIALSILRTNAQELLHCTSIPAVYVALESLPSRMWEADKLLQCEADLRVSIVHADIIKRRDAHIAILKQCTS</sequence>
<feature type="domain" description="Rab-GAP TBC" evidence="3">
    <location>
        <begin position="1004"/>
        <end position="1192"/>
    </location>
</feature>
<evidence type="ECO:0000256" key="1">
    <source>
        <dbReference type="SAM" id="Coils"/>
    </source>
</evidence>
<feature type="region of interest" description="Disordered" evidence="2">
    <location>
        <begin position="667"/>
        <end position="700"/>
    </location>
</feature>
<feature type="compositionally biased region" description="Low complexity" evidence="2">
    <location>
        <begin position="508"/>
        <end position="537"/>
    </location>
</feature>
<dbReference type="SMART" id="SM00164">
    <property type="entry name" value="TBC"/>
    <property type="match status" value="1"/>
</dbReference>
<dbReference type="PROSITE" id="PS50086">
    <property type="entry name" value="TBC_RABGAP"/>
    <property type="match status" value="1"/>
</dbReference>
<evidence type="ECO:0000313" key="4">
    <source>
        <dbReference type="EMBL" id="OBZ72144.1"/>
    </source>
</evidence>
<feature type="compositionally biased region" description="Polar residues" evidence="2">
    <location>
        <begin position="407"/>
        <end position="422"/>
    </location>
</feature>
<dbReference type="AlphaFoldDB" id="A0A1C7MAX3"/>
<feature type="coiled-coil region" evidence="1">
    <location>
        <begin position="219"/>
        <end position="252"/>
    </location>
</feature>
<dbReference type="GO" id="GO:0031267">
    <property type="term" value="F:small GTPase binding"/>
    <property type="evidence" value="ECO:0007669"/>
    <property type="project" value="TreeGrafter"/>
</dbReference>
<dbReference type="SUPFAM" id="SSF47923">
    <property type="entry name" value="Ypt/Rab-GAP domain of gyp1p"/>
    <property type="match status" value="2"/>
</dbReference>
<feature type="compositionally biased region" description="Low complexity" evidence="2">
    <location>
        <begin position="319"/>
        <end position="334"/>
    </location>
</feature>
<dbReference type="Proteomes" id="UP000092993">
    <property type="component" value="Unassembled WGS sequence"/>
</dbReference>
<dbReference type="Pfam" id="PF00566">
    <property type="entry name" value="RabGAP-TBC"/>
    <property type="match status" value="1"/>
</dbReference>
<keyword evidence="5" id="KW-1185">Reference proteome</keyword>